<dbReference type="Pfam" id="PF12705">
    <property type="entry name" value="PDDEXK_1"/>
    <property type="match status" value="1"/>
</dbReference>
<evidence type="ECO:0000256" key="10">
    <source>
        <dbReference type="ARBA" id="ARBA00023235"/>
    </source>
</evidence>
<evidence type="ECO:0000256" key="5">
    <source>
        <dbReference type="ARBA" id="ARBA00022806"/>
    </source>
</evidence>
<evidence type="ECO:0000256" key="9">
    <source>
        <dbReference type="ARBA" id="ARBA00023204"/>
    </source>
</evidence>
<dbReference type="GO" id="GO:0008854">
    <property type="term" value="F:exodeoxyribonuclease V activity"/>
    <property type="evidence" value="ECO:0007669"/>
    <property type="project" value="UniProtKB-EC"/>
</dbReference>
<dbReference type="EC" id="5.6.2.4" evidence="12"/>
<evidence type="ECO:0000256" key="12">
    <source>
        <dbReference type="ARBA" id="ARBA00034808"/>
    </source>
</evidence>
<dbReference type="InterPro" id="IPR014017">
    <property type="entry name" value="DNA_helicase_UvrD-like_C"/>
</dbReference>
<sequence>MNERSDQHARTRILEELDTTFLVEAGAGSGKTTSLVGRLLALIETGTAKIEHIAAITFTNKAADEMKERFRIALERKAADSACESRKRMEEALANLDQIFIGTIHSFCSSLLRERPIEAGLDPSFEEMDDELNRAFHDQCWDEYLVRLQEEDSRILPSFAELNIDVSTLKDVYDRISIFTDVHIPYEPVNRPDFDLIRLSLLPMIEEAIKFVPTSEPEKGWDKLQTKLRSASQMLRLFDMQDDMHMLTLAQLFDAKLDVTQNRWPDKKQAKAIGEQFHDWQITVLFPFLQSWREYLYPIVIQFVLPVLDYCRERRLQAGKLNFQDLLLHASRLLRDYPEVRRYFAGRYQRLMVDEFQDTDPVQAEMMFLLTGTGDAPNERNWRKLTPRPGSLFVVGDPKQSIYRFRRADISIYNEVKSRIQACGDVLHLTSNFRSVDSIGAFVNGQFVGKLPVRETDVQAAYVKMETNTPNPKANKQAYHGIYALTYPKIPGGKDEVAAVDALRIAAYISWACRDGNLQIQERSGAAWVVRDARPSDFLILTRTRHYLHLYAEELEKRGVAAETVGSSALYPELHTLGQLVLYLADPSDQVAMLSVLRGPLFGISDSELMQYRALGHAWSIYRLPEPGECAGTISRVVAACWKLREYAGWVKELPAWAALYRIIEDTSLLPYSAVQEAGANRSGTLLKVMETLQRDAMLASDWHALADAISAIRQNKGIETASLYAGKGQAVRIMNVHKAKGLEAPVVFLACPCGEKDYDAEQFIDRTEAGAFGYFLIQQARGFQKETIAQPVDWEMMSVRERAFMNAERDRLLYVAATRAKQMLVVSLYPDQPAKCPWSSLMDGMELIRELDVPESDEKDKQRDIDIISRTFSTILSEPKAPSVDLDAYLARREEIFNHLRQSTYAEASVTGLTKSIGDVPEWSATGRGPSFGSVIHKGLEAVGKGLALSELQEYVQYLCQSEGVADQDVADALTMLQEILASELWQRSLRAKQRLFEIPMIIVERNQVAMEPTTNDETISETASSASERHSNNHYILIKGVVDFAFEEEDGWVTVDFKTDQLDEGKLQQFVQFYAPQVQAYAKAWSGTFGYRVKEAGLYFSSLQKFVPITLNLNL</sequence>
<keyword evidence="7 14" id="KW-0067">ATP-binding</keyword>
<dbReference type="InterPro" id="IPR011335">
    <property type="entry name" value="Restrct_endonuc-II-like"/>
</dbReference>
<evidence type="ECO:0000256" key="8">
    <source>
        <dbReference type="ARBA" id="ARBA00023125"/>
    </source>
</evidence>
<reference evidence="17 18" key="1">
    <citation type="submission" date="2024-09" db="EMBL/GenBank/DDBJ databases">
        <authorList>
            <person name="Sun Q."/>
            <person name="Mori K."/>
        </authorList>
    </citation>
    <scope>NUCLEOTIDE SEQUENCE [LARGE SCALE GENOMIC DNA]</scope>
    <source>
        <strain evidence="17 18">CCM 7759</strain>
    </source>
</reference>
<accession>A0ABV6DIH0</accession>
<evidence type="ECO:0000313" key="17">
    <source>
        <dbReference type="EMBL" id="MFC0212430.1"/>
    </source>
</evidence>
<keyword evidence="1" id="KW-0540">Nuclease</keyword>
<organism evidence="17 18">
    <name type="scientific">Paenibacillus chartarius</name>
    <dbReference type="NCBI Taxonomy" id="747481"/>
    <lineage>
        <taxon>Bacteria</taxon>
        <taxon>Bacillati</taxon>
        <taxon>Bacillota</taxon>
        <taxon>Bacilli</taxon>
        <taxon>Bacillales</taxon>
        <taxon>Paenibacillaceae</taxon>
        <taxon>Paenibacillus</taxon>
    </lineage>
</organism>
<comment type="catalytic activity">
    <reaction evidence="13">
        <text>ATP + H2O = ADP + phosphate + H(+)</text>
        <dbReference type="Rhea" id="RHEA:13065"/>
        <dbReference type="ChEBI" id="CHEBI:15377"/>
        <dbReference type="ChEBI" id="CHEBI:15378"/>
        <dbReference type="ChEBI" id="CHEBI:30616"/>
        <dbReference type="ChEBI" id="CHEBI:43474"/>
        <dbReference type="ChEBI" id="CHEBI:456216"/>
        <dbReference type="EC" id="5.6.2.4"/>
    </reaction>
</comment>
<keyword evidence="3" id="KW-0227">DNA damage</keyword>
<evidence type="ECO:0000259" key="15">
    <source>
        <dbReference type="PROSITE" id="PS51198"/>
    </source>
</evidence>
<keyword evidence="4 14" id="KW-0378">Hydrolase</keyword>
<evidence type="ECO:0000256" key="11">
    <source>
        <dbReference type="ARBA" id="ARBA00034617"/>
    </source>
</evidence>
<evidence type="ECO:0000256" key="4">
    <source>
        <dbReference type="ARBA" id="ARBA00022801"/>
    </source>
</evidence>
<evidence type="ECO:0000256" key="2">
    <source>
        <dbReference type="ARBA" id="ARBA00022741"/>
    </source>
</evidence>
<dbReference type="InterPro" id="IPR014016">
    <property type="entry name" value="UvrD-like_ATP-bd"/>
</dbReference>
<keyword evidence="10" id="KW-0413">Isomerase</keyword>
<evidence type="ECO:0000256" key="13">
    <source>
        <dbReference type="ARBA" id="ARBA00048988"/>
    </source>
</evidence>
<evidence type="ECO:0000313" key="18">
    <source>
        <dbReference type="Proteomes" id="UP001589776"/>
    </source>
</evidence>
<comment type="catalytic activity">
    <reaction evidence="11">
        <text>Couples ATP hydrolysis with the unwinding of duplex DNA by translocating in the 3'-5' direction.</text>
        <dbReference type="EC" id="5.6.2.4"/>
    </reaction>
</comment>
<dbReference type="RefSeq" id="WP_377469591.1">
    <property type="nucleotide sequence ID" value="NZ_JBHLWN010000031.1"/>
</dbReference>
<dbReference type="Pfam" id="PF00580">
    <property type="entry name" value="UvrD-helicase"/>
    <property type="match status" value="1"/>
</dbReference>
<dbReference type="InterPro" id="IPR011604">
    <property type="entry name" value="PDDEXK-like_dom_sf"/>
</dbReference>
<dbReference type="InterPro" id="IPR038726">
    <property type="entry name" value="PDDEXK_AddAB-type"/>
</dbReference>
<evidence type="ECO:0000256" key="3">
    <source>
        <dbReference type="ARBA" id="ARBA00022763"/>
    </source>
</evidence>
<dbReference type="Pfam" id="PF13361">
    <property type="entry name" value="UvrD_C"/>
    <property type="match status" value="1"/>
</dbReference>
<comment type="caution">
    <text evidence="17">The sequence shown here is derived from an EMBL/GenBank/DDBJ whole genome shotgun (WGS) entry which is preliminary data.</text>
</comment>
<gene>
    <name evidence="17" type="ORF">ACFFK0_08140</name>
</gene>
<dbReference type="Gene3D" id="3.90.320.10">
    <property type="match status" value="1"/>
</dbReference>
<dbReference type="SUPFAM" id="SSF52540">
    <property type="entry name" value="P-loop containing nucleoside triphosphate hydrolases"/>
    <property type="match status" value="1"/>
</dbReference>
<dbReference type="InterPro" id="IPR000212">
    <property type="entry name" value="DNA_helicase_UvrD/REP"/>
</dbReference>
<feature type="binding site" evidence="14">
    <location>
        <begin position="25"/>
        <end position="32"/>
    </location>
    <ligand>
        <name>ATP</name>
        <dbReference type="ChEBI" id="CHEBI:30616"/>
    </ligand>
</feature>
<dbReference type="PROSITE" id="PS51198">
    <property type="entry name" value="UVRD_HELICASE_ATP_BIND"/>
    <property type="match status" value="1"/>
</dbReference>
<dbReference type="PROSITE" id="PS51217">
    <property type="entry name" value="UVRD_HELICASE_CTER"/>
    <property type="match status" value="1"/>
</dbReference>
<proteinExistence type="predicted"/>
<evidence type="ECO:0000256" key="6">
    <source>
        <dbReference type="ARBA" id="ARBA00022839"/>
    </source>
</evidence>
<keyword evidence="6" id="KW-0269">Exonuclease</keyword>
<feature type="domain" description="UvrD-like helicase ATP-binding" evidence="15">
    <location>
        <begin position="4"/>
        <end position="436"/>
    </location>
</feature>
<dbReference type="InterPro" id="IPR027417">
    <property type="entry name" value="P-loop_NTPase"/>
</dbReference>
<dbReference type="PANTHER" id="PTHR11070">
    <property type="entry name" value="UVRD / RECB / PCRA DNA HELICASE FAMILY MEMBER"/>
    <property type="match status" value="1"/>
</dbReference>
<dbReference type="SUPFAM" id="SSF52980">
    <property type="entry name" value="Restriction endonuclease-like"/>
    <property type="match status" value="1"/>
</dbReference>
<dbReference type="Proteomes" id="UP001589776">
    <property type="component" value="Unassembled WGS sequence"/>
</dbReference>
<evidence type="ECO:0000256" key="7">
    <source>
        <dbReference type="ARBA" id="ARBA00022840"/>
    </source>
</evidence>
<keyword evidence="2 14" id="KW-0547">Nucleotide-binding</keyword>
<evidence type="ECO:0000256" key="1">
    <source>
        <dbReference type="ARBA" id="ARBA00022722"/>
    </source>
</evidence>
<keyword evidence="5 14" id="KW-0347">Helicase</keyword>
<keyword evidence="18" id="KW-1185">Reference proteome</keyword>
<dbReference type="PANTHER" id="PTHR11070:SF23">
    <property type="entry name" value="RECBCD ENZYME SUBUNIT RECB"/>
    <property type="match status" value="1"/>
</dbReference>
<feature type="domain" description="UvrD-like helicase C-terminal" evidence="16">
    <location>
        <begin position="455"/>
        <end position="742"/>
    </location>
</feature>
<name>A0ABV6DIH0_9BACL</name>
<evidence type="ECO:0000259" key="16">
    <source>
        <dbReference type="PROSITE" id="PS51217"/>
    </source>
</evidence>
<dbReference type="Gene3D" id="3.40.50.300">
    <property type="entry name" value="P-loop containing nucleotide triphosphate hydrolases"/>
    <property type="match status" value="4"/>
</dbReference>
<keyword evidence="8" id="KW-0238">DNA-binding</keyword>
<evidence type="ECO:0000256" key="14">
    <source>
        <dbReference type="PROSITE-ProRule" id="PRU00560"/>
    </source>
</evidence>
<protein>
    <recommendedName>
        <fullName evidence="12">DNA 3'-5' helicase</fullName>
        <ecNumber evidence="12">5.6.2.4</ecNumber>
    </recommendedName>
</protein>
<dbReference type="EMBL" id="JBHLWN010000031">
    <property type="protein sequence ID" value="MFC0212430.1"/>
    <property type="molecule type" value="Genomic_DNA"/>
</dbReference>
<keyword evidence="9" id="KW-0234">DNA repair</keyword>